<gene>
    <name evidence="1" type="ORF">BH720_001225</name>
</gene>
<evidence type="ECO:0000313" key="1">
    <source>
        <dbReference type="EMBL" id="XPM64664.1"/>
    </source>
</evidence>
<organism evidence="1 2">
    <name type="scientific">Desertifilum tharense IPPAS B-1220</name>
    <dbReference type="NCBI Taxonomy" id="1781255"/>
    <lineage>
        <taxon>Bacteria</taxon>
        <taxon>Bacillati</taxon>
        <taxon>Cyanobacteriota</taxon>
        <taxon>Cyanophyceae</taxon>
        <taxon>Desertifilales</taxon>
        <taxon>Desertifilaceae</taxon>
        <taxon>Desertifilum</taxon>
    </lineage>
</organism>
<name>A0ACD5GVA4_9CYAN</name>
<protein>
    <submittedName>
        <fullName evidence="1">Secretin N-terminal domain-containing protein</fullName>
    </submittedName>
</protein>
<proteinExistence type="predicted"/>
<dbReference type="Proteomes" id="UP000095472">
    <property type="component" value="Chromosome"/>
</dbReference>
<sequence length="160" mass="17136">MVRALLLAAVKVPLRGLSTKAVASPCGGLQMLELLGANGGGTEQAQAAAAPGANYNLLRGLQVTADGRTNSITLLGPPRLVDIATSYLRQHDVRQRQVAVNVRIVEVNLLNQDNVGASFSFGIADSFFSVDQGQLTYQLWSSSTAQHHNRQNQPVWASDR</sequence>
<evidence type="ECO:0000313" key="2">
    <source>
        <dbReference type="Proteomes" id="UP000095472"/>
    </source>
</evidence>
<accession>A0ACD5GVA4</accession>
<keyword evidence="2" id="KW-1185">Reference proteome</keyword>
<dbReference type="EMBL" id="CP182909">
    <property type="protein sequence ID" value="XPM64664.1"/>
    <property type="molecule type" value="Genomic_DNA"/>
</dbReference>
<reference evidence="1 2" key="1">
    <citation type="journal article" date="2016" name="Genome Announc.">
        <title>Draft Genome Sequence of the Thermotolerant Cyanobacterium Desertifilum sp. IPPAS B-1220.</title>
        <authorList>
            <person name="Mironov K.S."/>
            <person name="Sinetova M.A."/>
            <person name="Bolatkhan K."/>
            <person name="Zayadan B.K."/>
            <person name="Ustinova V.V."/>
            <person name="Kupriyanova E.V."/>
            <person name="Skrypnik A.N."/>
            <person name="Gogoleva N.E."/>
            <person name="Gogolev Y.V."/>
            <person name="Los D.A."/>
        </authorList>
    </citation>
    <scope>NUCLEOTIDE SEQUENCE [LARGE SCALE GENOMIC DNA]</scope>
    <source>
        <strain evidence="1 2">IPPAS B-1220</strain>
    </source>
</reference>